<evidence type="ECO:0000256" key="1">
    <source>
        <dbReference type="ARBA" id="ARBA00012409"/>
    </source>
</evidence>
<dbReference type="InterPro" id="IPR000719">
    <property type="entry name" value="Prot_kinase_dom"/>
</dbReference>
<dbReference type="GO" id="GO:0004693">
    <property type="term" value="F:cyclin-dependent protein serine/threonine kinase activity"/>
    <property type="evidence" value="ECO:0007669"/>
    <property type="project" value="TreeGrafter"/>
</dbReference>
<organism evidence="9">
    <name type="scientific">Phallusia mammillata</name>
    <dbReference type="NCBI Taxonomy" id="59560"/>
    <lineage>
        <taxon>Eukaryota</taxon>
        <taxon>Metazoa</taxon>
        <taxon>Chordata</taxon>
        <taxon>Tunicata</taxon>
        <taxon>Ascidiacea</taxon>
        <taxon>Phlebobranchia</taxon>
        <taxon>Ascidiidae</taxon>
        <taxon>Phallusia</taxon>
    </lineage>
</organism>
<dbReference type="GO" id="GO:0005524">
    <property type="term" value="F:ATP binding"/>
    <property type="evidence" value="ECO:0007669"/>
    <property type="project" value="UniProtKB-KW"/>
</dbReference>
<reference evidence="9" key="1">
    <citation type="submission" date="2020-04" db="EMBL/GenBank/DDBJ databases">
        <authorList>
            <person name="Neveu A P."/>
        </authorList>
    </citation>
    <scope>NUCLEOTIDE SEQUENCE</scope>
    <source>
        <tissue evidence="9">Whole embryo</tissue>
    </source>
</reference>
<accession>A0A6F9D9P4</accession>
<dbReference type="AlphaFoldDB" id="A0A6F9D9P4"/>
<keyword evidence="4" id="KW-0547">Nucleotide-binding</keyword>
<dbReference type="GO" id="GO:0070985">
    <property type="term" value="C:transcription factor TFIIK complex"/>
    <property type="evidence" value="ECO:0007669"/>
    <property type="project" value="TreeGrafter"/>
</dbReference>
<keyword evidence="6" id="KW-0067">ATP-binding</keyword>
<evidence type="ECO:0000256" key="6">
    <source>
        <dbReference type="ARBA" id="ARBA00022840"/>
    </source>
</evidence>
<dbReference type="GO" id="GO:0045944">
    <property type="term" value="P:positive regulation of transcription by RNA polymerase II"/>
    <property type="evidence" value="ECO:0007669"/>
    <property type="project" value="TreeGrafter"/>
</dbReference>
<dbReference type="EC" id="2.7.11.23" evidence="1"/>
<dbReference type="InterPro" id="IPR050108">
    <property type="entry name" value="CDK"/>
</dbReference>
<dbReference type="PROSITE" id="PS50011">
    <property type="entry name" value="PROTEIN_KINASE_DOM"/>
    <property type="match status" value="1"/>
</dbReference>
<dbReference type="GO" id="GO:0005737">
    <property type="term" value="C:cytoplasm"/>
    <property type="evidence" value="ECO:0007669"/>
    <property type="project" value="TreeGrafter"/>
</dbReference>
<evidence type="ECO:0000259" key="8">
    <source>
        <dbReference type="PROSITE" id="PS50011"/>
    </source>
</evidence>
<keyword evidence="7" id="KW-0732">Signal</keyword>
<dbReference type="Pfam" id="PF00069">
    <property type="entry name" value="Pkinase"/>
    <property type="match status" value="1"/>
</dbReference>
<feature type="chain" id="PRO_5026359835" description="[RNA-polymerase]-subunit kinase" evidence="7">
    <location>
        <begin position="23"/>
        <end position="152"/>
    </location>
</feature>
<dbReference type="InterPro" id="IPR011009">
    <property type="entry name" value="Kinase-like_dom_sf"/>
</dbReference>
<dbReference type="EMBL" id="LR783791">
    <property type="protein sequence ID" value="CAB3229479.1"/>
    <property type="molecule type" value="mRNA"/>
</dbReference>
<keyword evidence="2" id="KW-0723">Serine/threonine-protein kinase</keyword>
<feature type="domain" description="Protein kinase" evidence="8">
    <location>
        <begin position="1"/>
        <end position="100"/>
    </location>
</feature>
<keyword evidence="5 9" id="KW-0418">Kinase</keyword>
<evidence type="ECO:0000256" key="3">
    <source>
        <dbReference type="ARBA" id="ARBA00022679"/>
    </source>
</evidence>
<protein>
    <recommendedName>
        <fullName evidence="1">[RNA-polymerase]-subunit kinase</fullName>
        <ecNumber evidence="1">2.7.11.23</ecNumber>
    </recommendedName>
</protein>
<dbReference type="PANTHER" id="PTHR24056">
    <property type="entry name" value="CELL DIVISION PROTEIN KINASE"/>
    <property type="match status" value="1"/>
</dbReference>
<dbReference type="SUPFAM" id="SSF56112">
    <property type="entry name" value="Protein kinase-like (PK-like)"/>
    <property type="match status" value="1"/>
</dbReference>
<proteinExistence type="evidence at transcript level"/>
<gene>
    <name evidence="9" type="primary">Cdk7</name>
</gene>
<feature type="signal peptide" evidence="7">
    <location>
        <begin position="1"/>
        <end position="22"/>
    </location>
</feature>
<evidence type="ECO:0000313" key="9">
    <source>
        <dbReference type="EMBL" id="CAB3229479.1"/>
    </source>
</evidence>
<evidence type="ECO:0000256" key="5">
    <source>
        <dbReference type="ARBA" id="ARBA00022777"/>
    </source>
</evidence>
<evidence type="ECO:0000256" key="7">
    <source>
        <dbReference type="SAM" id="SignalP"/>
    </source>
</evidence>
<evidence type="ECO:0000256" key="2">
    <source>
        <dbReference type="ARBA" id="ARBA00022527"/>
    </source>
</evidence>
<dbReference type="PANTHER" id="PTHR24056:SF0">
    <property type="entry name" value="CYCLIN-DEPENDENT KINASE 7"/>
    <property type="match status" value="1"/>
</dbReference>
<keyword evidence="3" id="KW-0808">Transferase</keyword>
<dbReference type="Gene3D" id="1.10.510.10">
    <property type="entry name" value="Transferase(Phosphotransferase) domain 1"/>
    <property type="match status" value="1"/>
</dbReference>
<evidence type="ECO:0000256" key="4">
    <source>
        <dbReference type="ARBA" id="ARBA00022741"/>
    </source>
</evidence>
<dbReference type="GO" id="GO:0008353">
    <property type="term" value="F:RNA polymerase II CTD heptapeptide repeat kinase activity"/>
    <property type="evidence" value="ECO:0007669"/>
    <property type="project" value="UniProtKB-EC"/>
</dbReference>
<sequence>MWAVGCILTELLLRVPFLPGDSDLDQLSKIFETLGTPTEAMWPGMTQLPDYIVFKDFPGIPLSQCFSAATDDLLELISGLLRYNPVMRLTASQALQLPFFANFPPPTPSKKLPLPASCASQLAKDLQRKKAGTKRKGDKDVDMGGLAKRLVF</sequence>
<name>A0A6F9D9P4_9ASCI</name>